<accession>A0A3D8Q339</accession>
<keyword evidence="3" id="KW-1185">Reference proteome</keyword>
<gene>
    <name evidence="2" type="ORF">CWR48_00440</name>
</gene>
<proteinExistence type="predicted"/>
<dbReference type="AlphaFoldDB" id="A0A3D8Q339"/>
<sequence length="259" mass="29644">MKEILDLSLFHTKKMYNRSRGNMKMKKILLLLLLLFFPVLFTGTVYSNGDGNQVIYYIPHQDDEVLTFGVSIYSYLQQGYDVHVVLLTDGSNSGIRKQLGMTKEAFVTARNQEFDKALAVLGVKSENITKRAYTDGQLTEEQVEAVIKEYNKKYPMAIHKTFSYYDPHPDHAAAGNALRNLVQQEILTDAAYYIGPNYTPTNVDILKDSYDSSYYPFIKAASQSYNVENEIIGMYGIGWKSVPKQFEFLESDPMSRYHE</sequence>
<evidence type="ECO:0000313" key="3">
    <source>
        <dbReference type="Proteomes" id="UP000257143"/>
    </source>
</evidence>
<dbReference type="SUPFAM" id="SSF102588">
    <property type="entry name" value="LmbE-like"/>
    <property type="match status" value="1"/>
</dbReference>
<evidence type="ECO:0000256" key="1">
    <source>
        <dbReference type="ARBA" id="ARBA00001947"/>
    </source>
</evidence>
<dbReference type="Proteomes" id="UP000257143">
    <property type="component" value="Unassembled WGS sequence"/>
</dbReference>
<dbReference type="InterPro" id="IPR024078">
    <property type="entry name" value="LmbE-like_dom_sf"/>
</dbReference>
<organism evidence="2 3">
    <name type="scientific">Oceanobacillus arenosus</name>
    <dbReference type="NCBI Taxonomy" id="1229153"/>
    <lineage>
        <taxon>Bacteria</taxon>
        <taxon>Bacillati</taxon>
        <taxon>Bacillota</taxon>
        <taxon>Bacilli</taxon>
        <taxon>Bacillales</taxon>
        <taxon>Bacillaceae</taxon>
        <taxon>Oceanobacillus</taxon>
    </lineage>
</organism>
<dbReference type="PANTHER" id="PTHR12993">
    <property type="entry name" value="N-ACETYLGLUCOSAMINYL-PHOSPHATIDYLINOSITOL DE-N-ACETYLASE-RELATED"/>
    <property type="match status" value="1"/>
</dbReference>
<name>A0A3D8Q339_9BACI</name>
<dbReference type="GO" id="GO:0000225">
    <property type="term" value="F:N-acetylglucosaminylphosphatidylinositol deacetylase activity"/>
    <property type="evidence" value="ECO:0007669"/>
    <property type="project" value="TreeGrafter"/>
</dbReference>
<dbReference type="OrthoDB" id="1754135at2"/>
<comment type="cofactor">
    <cofactor evidence="1">
        <name>Zn(2+)</name>
        <dbReference type="ChEBI" id="CHEBI:29105"/>
    </cofactor>
</comment>
<dbReference type="InterPro" id="IPR003737">
    <property type="entry name" value="GlcNAc_PI_deacetylase-related"/>
</dbReference>
<dbReference type="EMBL" id="PIOC01000001">
    <property type="protein sequence ID" value="RDW22208.1"/>
    <property type="molecule type" value="Genomic_DNA"/>
</dbReference>
<evidence type="ECO:0008006" key="4">
    <source>
        <dbReference type="Google" id="ProtNLM"/>
    </source>
</evidence>
<evidence type="ECO:0000313" key="2">
    <source>
        <dbReference type="EMBL" id="RDW22208.1"/>
    </source>
</evidence>
<comment type="caution">
    <text evidence="2">The sequence shown here is derived from an EMBL/GenBank/DDBJ whole genome shotgun (WGS) entry which is preliminary data.</text>
</comment>
<reference evidence="3" key="1">
    <citation type="submission" date="2017-11" db="EMBL/GenBank/DDBJ databases">
        <authorList>
            <person name="Zhu W."/>
        </authorList>
    </citation>
    <scope>NUCLEOTIDE SEQUENCE [LARGE SCALE GENOMIC DNA]</scope>
    <source>
        <strain evidence="3">CAU 1183</strain>
    </source>
</reference>
<dbReference type="PANTHER" id="PTHR12993:SF11">
    <property type="entry name" value="N-ACETYLGLUCOSAMINYL-PHOSPHATIDYLINOSITOL DE-N-ACETYLASE"/>
    <property type="match status" value="1"/>
</dbReference>
<dbReference type="Pfam" id="PF02585">
    <property type="entry name" value="PIG-L"/>
    <property type="match status" value="1"/>
</dbReference>
<protein>
    <recommendedName>
        <fullName evidence="4">PIG-L family deacetylase</fullName>
    </recommendedName>
</protein>
<dbReference type="Gene3D" id="3.40.50.10320">
    <property type="entry name" value="LmbE-like"/>
    <property type="match status" value="1"/>
</dbReference>